<dbReference type="OMA" id="RFSCKQP"/>
<keyword evidence="5" id="KW-0282">Flagellum</keyword>
<dbReference type="GeneID" id="6753469"/>
<dbReference type="PROSITE" id="PS51336">
    <property type="entry name" value="DM10"/>
    <property type="match status" value="3"/>
</dbReference>
<feature type="compositionally biased region" description="Basic and acidic residues" evidence="11">
    <location>
        <begin position="197"/>
        <end position="215"/>
    </location>
</feature>
<evidence type="ECO:0000256" key="9">
    <source>
        <dbReference type="ARBA" id="ARBA00035003"/>
    </source>
</evidence>
<dbReference type="FunFam" id="2.30.29.170:FF:000001">
    <property type="entry name" value="EF-hand domain containing 1"/>
    <property type="match status" value="1"/>
</dbReference>
<keyword evidence="4" id="KW-0106">Calcium</keyword>
<feature type="domain" description="DM10" evidence="13">
    <location>
        <begin position="429"/>
        <end position="534"/>
    </location>
</feature>
<dbReference type="FunFam" id="2.30.29.170:FF:000003">
    <property type="entry name" value="EF-hand domain (C-terminal) containing 1"/>
    <property type="match status" value="1"/>
</dbReference>
<evidence type="ECO:0000256" key="7">
    <source>
        <dbReference type="ARBA" id="ARBA00023212"/>
    </source>
</evidence>
<dbReference type="InterPro" id="IPR002048">
    <property type="entry name" value="EF_hand_dom"/>
</dbReference>
<feature type="domain" description="EF-hand" evidence="12">
    <location>
        <begin position="629"/>
        <end position="664"/>
    </location>
</feature>
<keyword evidence="2" id="KW-0963">Cytoplasm</keyword>
<dbReference type="InParanoid" id="B3RTZ8"/>
<dbReference type="PANTHER" id="PTHR12086">
    <property type="entry name" value="EF-HAND DOMAIN C-TERMINAL CONTAINING PROTEIN"/>
    <property type="match status" value="1"/>
</dbReference>
<accession>B3RTZ8</accession>
<dbReference type="SUPFAM" id="SSF47473">
    <property type="entry name" value="EF-hand"/>
    <property type="match status" value="1"/>
</dbReference>
<feature type="domain" description="DM10" evidence="13">
    <location>
        <begin position="228"/>
        <end position="367"/>
    </location>
</feature>
<dbReference type="GO" id="GO:0010975">
    <property type="term" value="P:regulation of neuron projection development"/>
    <property type="evidence" value="ECO:0000318"/>
    <property type="project" value="GO_Central"/>
</dbReference>
<dbReference type="RefSeq" id="XP_002112256.1">
    <property type="nucleotide sequence ID" value="XM_002112220.1"/>
</dbReference>
<comment type="subcellular location">
    <subcellularLocation>
        <location evidence="1">Cytoplasm</location>
        <location evidence="1">Cytoskeleton</location>
        <location evidence="1">Flagellum axoneme</location>
    </subcellularLocation>
</comment>
<dbReference type="Gene3D" id="2.30.29.170">
    <property type="match status" value="3"/>
</dbReference>
<dbReference type="InterPro" id="IPR018247">
    <property type="entry name" value="EF_Hand_1_Ca_BS"/>
</dbReference>
<keyword evidence="15" id="KW-1185">Reference proteome</keyword>
<feature type="region of interest" description="Disordered" evidence="11">
    <location>
        <begin position="194"/>
        <end position="215"/>
    </location>
</feature>
<dbReference type="InterPro" id="IPR011992">
    <property type="entry name" value="EF-hand-dom_pair"/>
</dbReference>
<dbReference type="OrthoDB" id="10255210at2759"/>
<evidence type="ECO:0000256" key="10">
    <source>
        <dbReference type="ARBA" id="ARBA00039880"/>
    </source>
</evidence>
<dbReference type="PhylomeDB" id="B3RTZ8"/>
<evidence type="ECO:0000256" key="6">
    <source>
        <dbReference type="ARBA" id="ARBA00023069"/>
    </source>
</evidence>
<evidence type="ECO:0000256" key="1">
    <source>
        <dbReference type="ARBA" id="ARBA00004611"/>
    </source>
</evidence>
<evidence type="ECO:0000256" key="3">
    <source>
        <dbReference type="ARBA" id="ARBA00022737"/>
    </source>
</evidence>
<evidence type="ECO:0000259" key="12">
    <source>
        <dbReference type="PROSITE" id="PS50222"/>
    </source>
</evidence>
<dbReference type="FunFam" id="2.30.29.170:FF:000002">
    <property type="entry name" value="EF-hand domain (C-terminal) containing 1"/>
    <property type="match status" value="1"/>
</dbReference>
<dbReference type="EMBL" id="DS985244">
    <property type="protein sequence ID" value="EDV26223.1"/>
    <property type="molecule type" value="Genomic_DNA"/>
</dbReference>
<evidence type="ECO:0000313" key="14">
    <source>
        <dbReference type="EMBL" id="EDV26223.1"/>
    </source>
</evidence>
<dbReference type="PROSITE" id="PS00018">
    <property type="entry name" value="EF_HAND_1"/>
    <property type="match status" value="1"/>
</dbReference>
<dbReference type="eggNOG" id="KOG0043">
    <property type="taxonomic scope" value="Eukaryota"/>
</dbReference>
<dbReference type="InterPro" id="IPR040193">
    <property type="entry name" value="EFHC1/EFHC2/EFHB"/>
</dbReference>
<dbReference type="PANTHER" id="PTHR12086:SF11">
    <property type="entry name" value="EF-HAND DOMAIN-CONTAINING FAMILY MEMBER C2"/>
    <property type="match status" value="1"/>
</dbReference>
<keyword evidence="8" id="KW-0966">Cell projection</keyword>
<evidence type="ECO:0000256" key="4">
    <source>
        <dbReference type="ARBA" id="ARBA00022837"/>
    </source>
</evidence>
<dbReference type="AlphaFoldDB" id="B3RTZ8"/>
<name>B3RTZ8_TRIAD</name>
<dbReference type="InterPro" id="IPR006602">
    <property type="entry name" value="DM10_dom"/>
</dbReference>
<dbReference type="HOGENOM" id="CLU_018366_1_0_1"/>
<keyword evidence="3" id="KW-0677">Repeat</keyword>
<organism evidence="14 15">
    <name type="scientific">Trichoplax adhaerens</name>
    <name type="common">Trichoplax reptans</name>
    <dbReference type="NCBI Taxonomy" id="10228"/>
    <lineage>
        <taxon>Eukaryota</taxon>
        <taxon>Metazoa</taxon>
        <taxon>Placozoa</taxon>
        <taxon>Uniplacotomia</taxon>
        <taxon>Trichoplacea</taxon>
        <taxon>Trichoplacidae</taxon>
        <taxon>Trichoplax</taxon>
    </lineage>
</organism>
<dbReference type="PROSITE" id="PS50222">
    <property type="entry name" value="EF_HAND_2"/>
    <property type="match status" value="1"/>
</dbReference>
<evidence type="ECO:0000313" key="15">
    <source>
        <dbReference type="Proteomes" id="UP000009022"/>
    </source>
</evidence>
<reference evidence="14 15" key="1">
    <citation type="journal article" date="2008" name="Nature">
        <title>The Trichoplax genome and the nature of placozoans.</title>
        <authorList>
            <person name="Srivastava M."/>
            <person name="Begovic E."/>
            <person name="Chapman J."/>
            <person name="Putnam N.H."/>
            <person name="Hellsten U."/>
            <person name="Kawashima T."/>
            <person name="Kuo A."/>
            <person name="Mitros T."/>
            <person name="Salamov A."/>
            <person name="Carpenter M.L."/>
            <person name="Signorovitch A.Y."/>
            <person name="Moreno M.A."/>
            <person name="Kamm K."/>
            <person name="Grimwood J."/>
            <person name="Schmutz J."/>
            <person name="Shapiro H."/>
            <person name="Grigoriev I.V."/>
            <person name="Buss L.W."/>
            <person name="Schierwater B."/>
            <person name="Dellaporta S.L."/>
            <person name="Rokhsar D.S."/>
        </authorList>
    </citation>
    <scope>NUCLEOTIDE SEQUENCE [LARGE SCALE GENOMIC DNA]</scope>
    <source>
        <strain evidence="14 15">Grell-BS-1999</strain>
    </source>
</reference>
<keyword evidence="6" id="KW-0969">Cilium</keyword>
<evidence type="ECO:0000256" key="11">
    <source>
        <dbReference type="SAM" id="MobiDB-lite"/>
    </source>
</evidence>
<feature type="domain" description="DM10" evidence="13">
    <location>
        <begin position="77"/>
        <end position="184"/>
    </location>
</feature>
<dbReference type="CTD" id="6753469"/>
<evidence type="ECO:0000256" key="5">
    <source>
        <dbReference type="ARBA" id="ARBA00022846"/>
    </source>
</evidence>
<evidence type="ECO:0000256" key="8">
    <source>
        <dbReference type="ARBA" id="ARBA00023273"/>
    </source>
</evidence>
<evidence type="ECO:0000259" key="13">
    <source>
        <dbReference type="PROSITE" id="PS51336"/>
    </source>
</evidence>
<dbReference type="FunCoup" id="B3RTZ8">
    <property type="interactions" value="28"/>
</dbReference>
<dbReference type="Proteomes" id="UP000009022">
    <property type="component" value="Unassembled WGS sequence"/>
</dbReference>
<keyword evidence="7" id="KW-0206">Cytoskeleton</keyword>
<dbReference type="Pfam" id="PF06565">
    <property type="entry name" value="DM10_dom"/>
    <property type="match status" value="3"/>
</dbReference>
<protein>
    <recommendedName>
        <fullName evidence="10">EF-hand domain-containing family member C2</fullName>
    </recommendedName>
</protein>
<dbReference type="Gene3D" id="1.10.238.10">
    <property type="entry name" value="EF-hand"/>
    <property type="match status" value="1"/>
</dbReference>
<gene>
    <name evidence="14" type="ORF">TRIADDRAFT_56103</name>
</gene>
<proteinExistence type="predicted"/>
<comment type="function">
    <text evidence="9">Microtubule inner protein (MIP) part of the dynein-decorated doublet microtubules (DMTs) in cilia axoneme, which is required for motile cilia beating.</text>
</comment>
<dbReference type="GO" id="GO:0005509">
    <property type="term" value="F:calcium ion binding"/>
    <property type="evidence" value="ECO:0007669"/>
    <property type="project" value="InterPro"/>
</dbReference>
<evidence type="ECO:0000256" key="2">
    <source>
        <dbReference type="ARBA" id="ARBA00022490"/>
    </source>
</evidence>
<dbReference type="STRING" id="10228.B3RTZ8"/>
<dbReference type="SMART" id="SM00676">
    <property type="entry name" value="DM10"/>
    <property type="match status" value="3"/>
</dbReference>
<dbReference type="KEGG" id="tad:TRIADDRAFT_56103"/>
<sequence length="751" mass="87173">MSNLPFLPGLSFNQNLGKNNFSKSHQFDLQNGVAVFVGEEKPGIGGEPVQGQKLKPKFTTYPKSDGFGSTPAWIAFDKQVLRFDAYFQEAVQERREENYRIRMCKVLFYLEDDTIQVVESQQRNSGMPQGTILRRHRIALPSPNDDEFYSVDHFNIGNELSFYGKTFKIVDCDVFTRNFLKKLGVKLNDPIGAPKDPYTEHRRKLDDSMQPRRPYEKEDNLKQFLEHDRHVLRFYCLWDDTENMFGDEREMILHFFLADETIEIREAIPPNAGRDTTSIFIHRQKLPRGPTPLLQPGEKTNRTVLNVFGTASRGGRYIIDSLKTGSIASDFYTERDLAIGNVLNVYGRRFLLCDCDEFTKEYYSTKYGIKDIKPIQIRAPPQPLPPRQYPPYNGFGSEEDSLGNCLSLIPKPPRRDFIKFVEKDRKGLETNILRFYAKMDTAKPIDVDRRFIVSYFLSDDTIKVFEPPQRNSGIIGGKFFERGRVADPSRSTEGNTTYYSANDLFIGARVIFYRHQFILIDADEYAFRYMEKNAREFPYSDINRIINVLRNHMTDKEKVKGLLINHDPTGAGEIPYEALRHAIRQITGNTLNEHELMTLGRYYGDVRDDTTIEDLAAAMQEQLKQSGYDRYQGLRDIFTHYDNDRSGCLDKYELLRLCRSHQLPVKNGLLWALIARMPNNKREMVSYNEFIHLINWTVNPIDVRTPPKVKQTLDRLATERWDDQENDQSKPQSVNLVYYKNFLNDVCGQES</sequence>